<feature type="short sequence motif" description="DGA/G" evidence="7">
    <location>
        <begin position="319"/>
        <end position="321"/>
    </location>
</feature>
<sequence>MIRDRWLQSSREAYTSCTSILEAAKLHIRNLRPHRAHLSDLGFESNCAACMLEPWTHLLPCGHGLCTVCLRACWGQVLDGCRVQVDECAICEADIGPQCIRNFVPPTAATRVLALDGGGVKGMVQLEVLAHLLKEIGLGEEVHLSTYFDLMVGSSIGGICALGLGTRGWSLQECREKFLQFSQQIFAPKSRYARFLSRITSGWFDVLVNAFRLTFFNGIYDSGPMDTILRESFGDSSYMIQPDSQHHTKVAVVVNEASSSETTIFSNYNKLHHPKTECYAWPATDSHYQALKIWQAARATSAAPGFWNPISLLGKSYQDGGLSYNNPCAIAINEGNLLATSRHNKQIIISVGCGRLYTPPLIQTSVFRRFIRVFEETLNAQRQHEAVKLLTKDGMMDLIRLNPKLDLHDVTLDDISSVSSLSASVEAAFTSCSARQFMLDAKSAARRLLASLFYFELDWKLRKSDDKGKTMQKGFVRTRLRREEFESLRARYPDVHFRIGDTQIGLSLCAEVEILYTSKTELFNIEIVHRSWAEEISGSPFSIAGLQEAQCEYLPLSLCGRLKRKRA</sequence>
<dbReference type="GO" id="GO:0016042">
    <property type="term" value="P:lipid catabolic process"/>
    <property type="evidence" value="ECO:0007669"/>
    <property type="project" value="UniProtKB-UniRule"/>
</dbReference>
<dbReference type="PANTHER" id="PTHR24185">
    <property type="entry name" value="CALCIUM-INDEPENDENT PHOSPHOLIPASE A2-GAMMA"/>
    <property type="match status" value="1"/>
</dbReference>
<feature type="short sequence motif" description="GXGXXG" evidence="7">
    <location>
        <begin position="117"/>
        <end position="122"/>
    </location>
</feature>
<protein>
    <recommendedName>
        <fullName evidence="8">PNPLA domain-containing protein</fullName>
    </recommendedName>
</protein>
<dbReference type="InterPro" id="IPR016035">
    <property type="entry name" value="Acyl_Trfase/lysoPLipase"/>
</dbReference>
<keyword evidence="4" id="KW-0862">Zinc</keyword>
<feature type="domain" description="PNPLA" evidence="8">
    <location>
        <begin position="113"/>
        <end position="332"/>
    </location>
</feature>
<keyword evidence="3 7" id="KW-0378">Hydrolase</keyword>
<proteinExistence type="predicted"/>
<gene>
    <name evidence="9" type="ORF">D6D22_09423</name>
</gene>
<reference evidence="9 10" key="1">
    <citation type="submission" date="2018-10" db="EMBL/GenBank/DDBJ databases">
        <title>Fifty Aureobasidium pullulans genomes reveal a recombining polyextremotolerant generalist.</title>
        <authorList>
            <person name="Gostincar C."/>
            <person name="Turk M."/>
            <person name="Zajc J."/>
            <person name="Gunde-Cimerman N."/>
        </authorList>
    </citation>
    <scope>NUCLEOTIDE SEQUENCE [LARGE SCALE GENOMIC DNA]</scope>
    <source>
        <strain evidence="9 10">EXF-11013</strain>
    </source>
</reference>
<evidence type="ECO:0000256" key="3">
    <source>
        <dbReference type="ARBA" id="ARBA00022801"/>
    </source>
</evidence>
<feature type="short sequence motif" description="GXSXG" evidence="7">
    <location>
        <begin position="153"/>
        <end position="157"/>
    </location>
</feature>
<feature type="active site" description="Proton acceptor" evidence="7">
    <location>
        <position position="319"/>
    </location>
</feature>
<dbReference type="InterPro" id="IPR002641">
    <property type="entry name" value="PNPLA_dom"/>
</dbReference>
<dbReference type="GO" id="GO:0008270">
    <property type="term" value="F:zinc ion binding"/>
    <property type="evidence" value="ECO:0007669"/>
    <property type="project" value="UniProtKB-KW"/>
</dbReference>
<name>A0A4S8X178_AURPU</name>
<dbReference type="Proteomes" id="UP000310687">
    <property type="component" value="Unassembled WGS sequence"/>
</dbReference>
<dbReference type="PROSITE" id="PS51635">
    <property type="entry name" value="PNPLA"/>
    <property type="match status" value="1"/>
</dbReference>
<evidence type="ECO:0000256" key="7">
    <source>
        <dbReference type="PROSITE-ProRule" id="PRU01161"/>
    </source>
</evidence>
<keyword evidence="2" id="KW-0863">Zinc-finger</keyword>
<organism evidence="9 10">
    <name type="scientific">Aureobasidium pullulans</name>
    <name type="common">Black yeast</name>
    <name type="synonym">Pullularia pullulans</name>
    <dbReference type="NCBI Taxonomy" id="5580"/>
    <lineage>
        <taxon>Eukaryota</taxon>
        <taxon>Fungi</taxon>
        <taxon>Dikarya</taxon>
        <taxon>Ascomycota</taxon>
        <taxon>Pezizomycotina</taxon>
        <taxon>Dothideomycetes</taxon>
        <taxon>Dothideomycetidae</taxon>
        <taxon>Dothideales</taxon>
        <taxon>Saccotheciaceae</taxon>
        <taxon>Aureobasidium</taxon>
    </lineage>
</organism>
<dbReference type="Pfam" id="PF01734">
    <property type="entry name" value="Patatin"/>
    <property type="match status" value="1"/>
</dbReference>
<dbReference type="GO" id="GO:0047499">
    <property type="term" value="F:calcium-independent phospholipase A2 activity"/>
    <property type="evidence" value="ECO:0007669"/>
    <property type="project" value="TreeGrafter"/>
</dbReference>
<dbReference type="PANTHER" id="PTHR24185:SF1">
    <property type="entry name" value="CALCIUM-INDEPENDENT PHOSPHOLIPASE A2-GAMMA"/>
    <property type="match status" value="1"/>
</dbReference>
<keyword evidence="1" id="KW-0479">Metal-binding</keyword>
<accession>A0A4S8X178</accession>
<evidence type="ECO:0000313" key="9">
    <source>
        <dbReference type="EMBL" id="THW32829.1"/>
    </source>
</evidence>
<dbReference type="EMBL" id="QZAL01000231">
    <property type="protein sequence ID" value="THW32829.1"/>
    <property type="molecule type" value="Genomic_DNA"/>
</dbReference>
<dbReference type="PROSITE" id="PS00518">
    <property type="entry name" value="ZF_RING_1"/>
    <property type="match status" value="1"/>
</dbReference>
<dbReference type="GO" id="GO:0016020">
    <property type="term" value="C:membrane"/>
    <property type="evidence" value="ECO:0007669"/>
    <property type="project" value="TreeGrafter"/>
</dbReference>
<dbReference type="AlphaFoldDB" id="A0A4S8X178"/>
<dbReference type="InterPro" id="IPR017907">
    <property type="entry name" value="Znf_RING_CS"/>
</dbReference>
<evidence type="ECO:0000256" key="6">
    <source>
        <dbReference type="ARBA" id="ARBA00023098"/>
    </source>
</evidence>
<feature type="active site" description="Nucleophile" evidence="7">
    <location>
        <position position="155"/>
    </location>
</feature>
<evidence type="ECO:0000256" key="2">
    <source>
        <dbReference type="ARBA" id="ARBA00022771"/>
    </source>
</evidence>
<evidence type="ECO:0000256" key="1">
    <source>
        <dbReference type="ARBA" id="ARBA00022723"/>
    </source>
</evidence>
<dbReference type="SUPFAM" id="SSF52151">
    <property type="entry name" value="FabD/lysophospholipase-like"/>
    <property type="match status" value="1"/>
</dbReference>
<dbReference type="Gene3D" id="3.40.1090.10">
    <property type="entry name" value="Cytosolic phospholipase A2 catalytic domain"/>
    <property type="match status" value="1"/>
</dbReference>
<evidence type="ECO:0000256" key="5">
    <source>
        <dbReference type="ARBA" id="ARBA00022963"/>
    </source>
</evidence>
<keyword evidence="5 7" id="KW-0442">Lipid degradation</keyword>
<dbReference type="GO" id="GO:0019369">
    <property type="term" value="P:arachidonate metabolic process"/>
    <property type="evidence" value="ECO:0007669"/>
    <property type="project" value="TreeGrafter"/>
</dbReference>
<evidence type="ECO:0000259" key="8">
    <source>
        <dbReference type="PROSITE" id="PS51635"/>
    </source>
</evidence>
<evidence type="ECO:0000313" key="10">
    <source>
        <dbReference type="Proteomes" id="UP000310687"/>
    </source>
</evidence>
<evidence type="ECO:0000256" key="4">
    <source>
        <dbReference type="ARBA" id="ARBA00022833"/>
    </source>
</evidence>
<comment type="caution">
    <text evidence="9">The sequence shown here is derived from an EMBL/GenBank/DDBJ whole genome shotgun (WGS) entry which is preliminary data.</text>
</comment>
<keyword evidence="6 7" id="KW-0443">Lipid metabolism</keyword>
<dbReference type="GO" id="GO:0046486">
    <property type="term" value="P:glycerolipid metabolic process"/>
    <property type="evidence" value="ECO:0007669"/>
    <property type="project" value="UniProtKB-ARBA"/>
</dbReference>